<keyword evidence="3" id="KW-0418">Kinase</keyword>
<evidence type="ECO:0000256" key="3">
    <source>
        <dbReference type="ARBA" id="ARBA00022777"/>
    </source>
</evidence>
<comment type="caution">
    <text evidence="6">The sequence shown here is derived from an EMBL/GenBank/DDBJ whole genome shotgun (WGS) entry which is preliminary data.</text>
</comment>
<gene>
    <name evidence="6" type="ORF">AB0I48_10325</name>
</gene>
<sequence length="185" mass="19660">MAIVHNTTLVPSKLELLTVWLPRQSWYRGPERPRLARAGGFRLDDPEGEVGIEVVVVTDAAGTEPVGYVVPMTYRAAALPECADALVGTTEHGVLGTRFVYDAPADPVFRTQLRALVRGGVRAQAQHASDTPDPTVLVGAAPEVADVDLVRVPVPSNAAPAPGEVSIAWELPDGSRTRGVIARAR</sequence>
<name>A0ABV3FR96_9NOCA</name>
<evidence type="ECO:0000256" key="1">
    <source>
        <dbReference type="ARBA" id="ARBA00022679"/>
    </source>
</evidence>
<reference evidence="6 7" key="1">
    <citation type="submission" date="2024-06" db="EMBL/GenBank/DDBJ databases">
        <title>The Natural Products Discovery Center: Release of the First 8490 Sequenced Strains for Exploring Actinobacteria Biosynthetic Diversity.</title>
        <authorList>
            <person name="Kalkreuter E."/>
            <person name="Kautsar S.A."/>
            <person name="Yang D."/>
            <person name="Bader C.D."/>
            <person name="Teijaro C.N."/>
            <person name="Fluegel L."/>
            <person name="Davis C.M."/>
            <person name="Simpson J.R."/>
            <person name="Lauterbach L."/>
            <person name="Steele A.D."/>
            <person name="Gui C."/>
            <person name="Meng S."/>
            <person name="Li G."/>
            <person name="Viehrig K."/>
            <person name="Ye F."/>
            <person name="Su P."/>
            <person name="Kiefer A.F."/>
            <person name="Nichols A."/>
            <person name="Cepeda A.J."/>
            <person name="Yan W."/>
            <person name="Fan B."/>
            <person name="Jiang Y."/>
            <person name="Adhikari A."/>
            <person name="Zheng C.-J."/>
            <person name="Schuster L."/>
            <person name="Cowan T.M."/>
            <person name="Smanski M.J."/>
            <person name="Chevrette M.G."/>
            <person name="De Carvalho L.P.S."/>
            <person name="Shen B."/>
        </authorList>
    </citation>
    <scope>NUCLEOTIDE SEQUENCE [LARGE SCALE GENOMIC DNA]</scope>
    <source>
        <strain evidence="6 7">NPDC050403</strain>
    </source>
</reference>
<keyword evidence="2" id="KW-0547">Nucleotide-binding</keyword>
<keyword evidence="1" id="KW-0808">Transferase</keyword>
<evidence type="ECO:0000256" key="2">
    <source>
        <dbReference type="ARBA" id="ARBA00022741"/>
    </source>
</evidence>
<dbReference type="EMBL" id="JBFAKC010000004">
    <property type="protein sequence ID" value="MEV0707949.1"/>
    <property type="molecule type" value="Genomic_DNA"/>
</dbReference>
<dbReference type="RefSeq" id="WP_355090515.1">
    <property type="nucleotide sequence ID" value="NZ_JBEXKW010000100.1"/>
</dbReference>
<evidence type="ECO:0000256" key="4">
    <source>
        <dbReference type="ARBA" id="ARBA00022840"/>
    </source>
</evidence>
<accession>A0ABV3FR96</accession>
<protein>
    <submittedName>
        <fullName evidence="6">1,4-alpha-glucan branching protein</fullName>
    </submittedName>
</protein>
<organism evidence="6 7">
    <name type="scientific">Nocardia aurea</name>
    <dbReference type="NCBI Taxonomy" id="2144174"/>
    <lineage>
        <taxon>Bacteria</taxon>
        <taxon>Bacillati</taxon>
        <taxon>Actinomycetota</taxon>
        <taxon>Actinomycetes</taxon>
        <taxon>Mycobacteriales</taxon>
        <taxon>Nocardiaceae</taxon>
        <taxon>Nocardia</taxon>
    </lineage>
</organism>
<evidence type="ECO:0000259" key="5">
    <source>
        <dbReference type="Pfam" id="PF18085"/>
    </source>
</evidence>
<evidence type="ECO:0000313" key="6">
    <source>
        <dbReference type="EMBL" id="MEV0707949.1"/>
    </source>
</evidence>
<dbReference type="InterPro" id="IPR040999">
    <property type="entry name" value="Mak_N_cap"/>
</dbReference>
<dbReference type="Pfam" id="PF18085">
    <property type="entry name" value="Mak_N_cap"/>
    <property type="match status" value="1"/>
</dbReference>
<keyword evidence="7" id="KW-1185">Reference proteome</keyword>
<feature type="domain" description="Maltokinase N-terminal cap" evidence="5">
    <location>
        <begin position="20"/>
        <end position="106"/>
    </location>
</feature>
<evidence type="ECO:0000313" key="7">
    <source>
        <dbReference type="Proteomes" id="UP001551695"/>
    </source>
</evidence>
<proteinExistence type="predicted"/>
<dbReference type="Proteomes" id="UP001551695">
    <property type="component" value="Unassembled WGS sequence"/>
</dbReference>
<keyword evidence="4" id="KW-0067">ATP-binding</keyword>